<dbReference type="Proteomes" id="UP000183918">
    <property type="component" value="Unassembled WGS sequence"/>
</dbReference>
<dbReference type="Gene3D" id="3.40.50.300">
    <property type="entry name" value="P-loop containing nucleotide triphosphate hydrolases"/>
    <property type="match status" value="1"/>
</dbReference>
<evidence type="ECO:0000256" key="1">
    <source>
        <dbReference type="ARBA" id="ARBA00005417"/>
    </source>
</evidence>
<proteinExistence type="inferred from homology"/>
<dbReference type="PROSITE" id="PS00211">
    <property type="entry name" value="ABC_TRANSPORTER_1"/>
    <property type="match status" value="1"/>
</dbReference>
<dbReference type="PANTHER" id="PTHR43335:SF4">
    <property type="entry name" value="ABC TRANSPORTER, ATP-BINDING PROTEIN"/>
    <property type="match status" value="1"/>
</dbReference>
<dbReference type="SMART" id="SM00382">
    <property type="entry name" value="AAA"/>
    <property type="match status" value="1"/>
</dbReference>
<dbReference type="STRING" id="1122142.SAMN02910414_02390"/>
<dbReference type="OrthoDB" id="9804819at2"/>
<dbReference type="AlphaFoldDB" id="A0A1H3MSX3"/>
<keyword evidence="4 6" id="KW-0067">ATP-binding</keyword>
<evidence type="ECO:0000259" key="5">
    <source>
        <dbReference type="PROSITE" id="PS50893"/>
    </source>
</evidence>
<reference evidence="6 7" key="1">
    <citation type="submission" date="2016-10" db="EMBL/GenBank/DDBJ databases">
        <authorList>
            <person name="de Groot N.N."/>
        </authorList>
    </citation>
    <scope>NUCLEOTIDE SEQUENCE [LARGE SCALE GENOMIC DNA]</scope>
    <source>
        <strain evidence="6 7">DSM 14045</strain>
    </source>
</reference>
<dbReference type="InterPro" id="IPR003439">
    <property type="entry name" value="ABC_transporter-like_ATP-bd"/>
</dbReference>
<dbReference type="Pfam" id="PF00005">
    <property type="entry name" value="ABC_tran"/>
    <property type="match status" value="1"/>
</dbReference>
<keyword evidence="7" id="KW-1185">Reference proteome</keyword>
<dbReference type="RefSeq" id="WP_022750188.1">
    <property type="nucleotide sequence ID" value="NZ_FNPG01000038.1"/>
</dbReference>
<dbReference type="InterPro" id="IPR003593">
    <property type="entry name" value="AAA+_ATPase"/>
</dbReference>
<protein>
    <submittedName>
        <fullName evidence="6">ABC-2 type transport system ATP-binding protein</fullName>
    </submittedName>
</protein>
<feature type="domain" description="ABC transporter" evidence="5">
    <location>
        <begin position="5"/>
        <end position="230"/>
    </location>
</feature>
<dbReference type="PANTHER" id="PTHR43335">
    <property type="entry name" value="ABC TRANSPORTER, ATP-BINDING PROTEIN"/>
    <property type="match status" value="1"/>
</dbReference>
<comment type="similarity">
    <text evidence="1">Belongs to the ABC transporter superfamily.</text>
</comment>
<keyword evidence="2" id="KW-0813">Transport</keyword>
<evidence type="ECO:0000313" key="6">
    <source>
        <dbReference type="EMBL" id="SDY79285.1"/>
    </source>
</evidence>
<dbReference type="InterPro" id="IPR017871">
    <property type="entry name" value="ABC_transporter-like_CS"/>
</dbReference>
<dbReference type="GO" id="GO:0005524">
    <property type="term" value="F:ATP binding"/>
    <property type="evidence" value="ECO:0007669"/>
    <property type="project" value="UniProtKB-KW"/>
</dbReference>
<organism evidence="6 7">
    <name type="scientific">Lachnobacterium bovis DSM 14045</name>
    <dbReference type="NCBI Taxonomy" id="1122142"/>
    <lineage>
        <taxon>Bacteria</taxon>
        <taxon>Bacillati</taxon>
        <taxon>Bacillota</taxon>
        <taxon>Clostridia</taxon>
        <taxon>Lachnospirales</taxon>
        <taxon>Lachnospiraceae</taxon>
        <taxon>Lachnobacterium</taxon>
    </lineage>
</organism>
<evidence type="ECO:0000313" key="7">
    <source>
        <dbReference type="Proteomes" id="UP000183918"/>
    </source>
</evidence>
<dbReference type="EMBL" id="FNPG01000038">
    <property type="protein sequence ID" value="SDY79285.1"/>
    <property type="molecule type" value="Genomic_DNA"/>
</dbReference>
<gene>
    <name evidence="6" type="ORF">SAMN02910414_02390</name>
</gene>
<evidence type="ECO:0000256" key="2">
    <source>
        <dbReference type="ARBA" id="ARBA00022448"/>
    </source>
</evidence>
<dbReference type="GO" id="GO:0016887">
    <property type="term" value="F:ATP hydrolysis activity"/>
    <property type="evidence" value="ECO:0007669"/>
    <property type="project" value="InterPro"/>
</dbReference>
<dbReference type="InterPro" id="IPR027417">
    <property type="entry name" value="P-loop_NTPase"/>
</dbReference>
<accession>A0A1H3MSX3</accession>
<keyword evidence="3" id="KW-0547">Nucleotide-binding</keyword>
<name>A0A1H3MSX3_9FIRM</name>
<evidence type="ECO:0000256" key="3">
    <source>
        <dbReference type="ARBA" id="ARBA00022741"/>
    </source>
</evidence>
<dbReference type="SUPFAM" id="SSF52540">
    <property type="entry name" value="P-loop containing nucleoside triphosphate hydrolases"/>
    <property type="match status" value="1"/>
</dbReference>
<dbReference type="PROSITE" id="PS50893">
    <property type="entry name" value="ABC_TRANSPORTER_2"/>
    <property type="match status" value="1"/>
</dbReference>
<evidence type="ECO:0000256" key="4">
    <source>
        <dbReference type="ARBA" id="ARBA00022840"/>
    </source>
</evidence>
<sequence length="298" mass="33835">MKNVIEFKGVTKKYGEKTVIDDVTFTVEKGDIFGYLGPNGSGKTTSIRMMLDLLHVSSGEILLFGKPIGKNDIRKKIGICLDDEGFYPELTAYQNLEYFDRIYNDASGRKKRIDEFIDRVGLSNSNSELVGNFSKGMKRRLGIARALLNNPELLILDEPTNGLDPDGQKYVSELLMYLSGKTTVFLSSHNLNIIEDVCNKVAIIKNRLLFCDKMDSIACNHTILYNLTFSNKKDSYEFINQLDTVDHSVIDDRLIVRVNEAEQQLAEKLIKEHGLVIESKKNSDRKLENLYFSVLKED</sequence>